<gene>
    <name evidence="3" type="ORF">JZ751_024451</name>
</gene>
<organism evidence="3 4">
    <name type="scientific">Albula glossodonta</name>
    <name type="common">roundjaw bonefish</name>
    <dbReference type="NCBI Taxonomy" id="121402"/>
    <lineage>
        <taxon>Eukaryota</taxon>
        <taxon>Metazoa</taxon>
        <taxon>Chordata</taxon>
        <taxon>Craniata</taxon>
        <taxon>Vertebrata</taxon>
        <taxon>Euteleostomi</taxon>
        <taxon>Actinopterygii</taxon>
        <taxon>Neopterygii</taxon>
        <taxon>Teleostei</taxon>
        <taxon>Albuliformes</taxon>
        <taxon>Albulidae</taxon>
        <taxon>Albula</taxon>
    </lineage>
</organism>
<dbReference type="AlphaFoldDB" id="A0A8T2PL89"/>
<feature type="region of interest" description="Disordered" evidence="2">
    <location>
        <begin position="104"/>
        <end position="147"/>
    </location>
</feature>
<dbReference type="Proteomes" id="UP000824540">
    <property type="component" value="Unassembled WGS sequence"/>
</dbReference>
<proteinExistence type="predicted"/>
<dbReference type="EMBL" id="JAFBMS010000007">
    <property type="protein sequence ID" value="KAG9350562.1"/>
    <property type="molecule type" value="Genomic_DNA"/>
</dbReference>
<reference evidence="3" key="1">
    <citation type="thesis" date="2021" institute="BYU ScholarsArchive" country="Provo, UT, USA">
        <title>Applications of and Algorithms for Genome Assembly and Genomic Analyses with an Emphasis on Marine Teleosts.</title>
        <authorList>
            <person name="Pickett B.D."/>
        </authorList>
    </citation>
    <scope>NUCLEOTIDE SEQUENCE</scope>
    <source>
        <strain evidence="3">HI-2016</strain>
    </source>
</reference>
<dbReference type="PANTHER" id="PTHR15127">
    <property type="entry name" value="HEAVYWEIGHT, ISOFORM A"/>
    <property type="match status" value="1"/>
</dbReference>
<feature type="region of interest" description="Disordered" evidence="2">
    <location>
        <begin position="41"/>
        <end position="76"/>
    </location>
</feature>
<feature type="compositionally biased region" description="Basic and acidic residues" evidence="2">
    <location>
        <begin position="49"/>
        <end position="63"/>
    </location>
</feature>
<evidence type="ECO:0000313" key="4">
    <source>
        <dbReference type="Proteomes" id="UP000824540"/>
    </source>
</evidence>
<dbReference type="PANTHER" id="PTHR15127:SF33">
    <property type="entry name" value="SH2 DOMAIN-CONTAINING ADAPTER PROTEIN D"/>
    <property type="match status" value="1"/>
</dbReference>
<accession>A0A8T2PL89</accession>
<keyword evidence="1" id="KW-0727">SH2 domain</keyword>
<dbReference type="SUPFAM" id="SSF55550">
    <property type="entry name" value="SH2 domain"/>
    <property type="match status" value="1"/>
</dbReference>
<evidence type="ECO:0000313" key="3">
    <source>
        <dbReference type="EMBL" id="KAG9350562.1"/>
    </source>
</evidence>
<sequence>MAKWLKDYLSFGGKRVPPQPPKPDYTESEILKAYRVQKNLDFEDPYEDAEIRARNDSGTDDPSHPTFGSPLKSTSLDMKAVSPKHRLIKVESQDLGRSKILLSSVSLEEPPEPVVPSAPSVGDTDYSDPFDAQLETRPEPEMEPVAPETNSYMEPYEAQRVITGSVPRASAITMETARAPNSSVSSEELQRGTGAVRSRGGVQLYDTPYEERGRGRGLEMLADDGRESRLPQVDERPADEYDQPWEWKKDHISKAFAVDIKEFAELPWPPPVGQLEEEPPLREQGPISLFFPSLATLHSLLLRLCCATGCQAEPQLLVTVTRLRPPRSSPLGGATKLRKPTDPHAMLGERVDPTLPLEKQVSCQGFMHMKFTVSKEGKYVLGQNSPPFDTIPEVIHYYTTHKLPIRGAEHLSLLFPVLVQTL</sequence>
<dbReference type="InterPro" id="IPR051846">
    <property type="entry name" value="SH2_domain_adapters"/>
</dbReference>
<dbReference type="OrthoDB" id="5914531at2759"/>
<feature type="region of interest" description="Disordered" evidence="2">
    <location>
        <begin position="177"/>
        <end position="199"/>
    </location>
</feature>
<evidence type="ECO:0000256" key="1">
    <source>
        <dbReference type="ARBA" id="ARBA00022999"/>
    </source>
</evidence>
<comment type="caution">
    <text evidence="3">The sequence shown here is derived from an EMBL/GenBank/DDBJ whole genome shotgun (WGS) entry which is preliminary data.</text>
</comment>
<protein>
    <recommendedName>
        <fullName evidence="5">SH2 domain-containing protein</fullName>
    </recommendedName>
</protein>
<name>A0A8T2PL89_9TELE</name>
<dbReference type="GO" id="GO:0001784">
    <property type="term" value="F:phosphotyrosine residue binding"/>
    <property type="evidence" value="ECO:0007669"/>
    <property type="project" value="TreeGrafter"/>
</dbReference>
<dbReference type="InterPro" id="IPR036860">
    <property type="entry name" value="SH2_dom_sf"/>
</dbReference>
<evidence type="ECO:0008006" key="5">
    <source>
        <dbReference type="Google" id="ProtNLM"/>
    </source>
</evidence>
<evidence type="ECO:0000256" key="2">
    <source>
        <dbReference type="SAM" id="MobiDB-lite"/>
    </source>
</evidence>
<keyword evidence="4" id="KW-1185">Reference proteome</keyword>